<feature type="region of interest" description="Disordered" evidence="1">
    <location>
        <begin position="1"/>
        <end position="74"/>
    </location>
</feature>
<organism evidence="2 3">
    <name type="scientific">Neonectria magnoliae</name>
    <dbReference type="NCBI Taxonomy" id="2732573"/>
    <lineage>
        <taxon>Eukaryota</taxon>
        <taxon>Fungi</taxon>
        <taxon>Dikarya</taxon>
        <taxon>Ascomycota</taxon>
        <taxon>Pezizomycotina</taxon>
        <taxon>Sordariomycetes</taxon>
        <taxon>Hypocreomycetidae</taxon>
        <taxon>Hypocreales</taxon>
        <taxon>Nectriaceae</taxon>
        <taxon>Neonectria</taxon>
    </lineage>
</organism>
<feature type="region of interest" description="Disordered" evidence="1">
    <location>
        <begin position="102"/>
        <end position="149"/>
    </location>
</feature>
<feature type="compositionally biased region" description="Basic and acidic residues" evidence="1">
    <location>
        <begin position="9"/>
        <end position="33"/>
    </location>
</feature>
<comment type="caution">
    <text evidence="2">The sequence shown here is derived from an EMBL/GenBank/DDBJ whole genome shotgun (WGS) entry which is preliminary data.</text>
</comment>
<keyword evidence="3" id="KW-1185">Reference proteome</keyword>
<sequence>MPPHAHRHTSYESSRRYSKAHSQEQDHHHDNRAFDYYPTPPQEPRPSRDRRSSHSSRRDAHHGGSPWSQGRSAPSTYGTYIWPLDTRGEYATMDPTRCRCTCCPHPSSVSPSPKERPAPPRRDPSYGYDSTRRAETPRRSPRHSEDRRYPRDGFVMDVVDRSHGSSLRHQYGDRYPVTLSSTASVASVLAFLAPDERRAKVVVHWDDGEREPLDDKVPLDEVRRFGKYLEVKERKRVHWE</sequence>
<reference evidence="2 3" key="1">
    <citation type="journal article" date="2025" name="Microbiol. Resour. Announc.">
        <title>Draft genome sequences for Neonectria magnoliae and Neonectria punicea, canker pathogens of Liriodendron tulipifera and Acer saccharum in West Virginia.</title>
        <authorList>
            <person name="Petronek H.M."/>
            <person name="Kasson M.T."/>
            <person name="Metheny A.M."/>
            <person name="Stauder C.M."/>
            <person name="Lovett B."/>
            <person name="Lynch S.C."/>
            <person name="Garnas J.R."/>
            <person name="Kasson L.R."/>
            <person name="Stajich J.E."/>
        </authorList>
    </citation>
    <scope>NUCLEOTIDE SEQUENCE [LARGE SCALE GENOMIC DNA]</scope>
    <source>
        <strain evidence="2 3">NRRL 64651</strain>
    </source>
</reference>
<protein>
    <submittedName>
        <fullName evidence="2">Uncharacterized protein</fullName>
    </submittedName>
</protein>
<feature type="compositionally biased region" description="Basic and acidic residues" evidence="1">
    <location>
        <begin position="113"/>
        <end position="149"/>
    </location>
</feature>
<feature type="compositionally biased region" description="Basic and acidic residues" evidence="1">
    <location>
        <begin position="45"/>
        <end position="62"/>
    </location>
</feature>
<proteinExistence type="predicted"/>
<gene>
    <name evidence="2" type="ORF">QQZ08_010972</name>
</gene>
<name>A0ABR1HDG7_9HYPO</name>
<evidence type="ECO:0000313" key="2">
    <source>
        <dbReference type="EMBL" id="KAK7419203.1"/>
    </source>
</evidence>
<accession>A0ABR1HDG7</accession>
<dbReference type="Proteomes" id="UP001498421">
    <property type="component" value="Unassembled WGS sequence"/>
</dbReference>
<dbReference type="EMBL" id="JAZAVK010000154">
    <property type="protein sequence ID" value="KAK7419203.1"/>
    <property type="molecule type" value="Genomic_DNA"/>
</dbReference>
<evidence type="ECO:0000313" key="3">
    <source>
        <dbReference type="Proteomes" id="UP001498421"/>
    </source>
</evidence>
<evidence type="ECO:0000256" key="1">
    <source>
        <dbReference type="SAM" id="MobiDB-lite"/>
    </source>
</evidence>